<evidence type="ECO:0000313" key="2">
    <source>
        <dbReference type="EMBL" id="UPK72208.1"/>
    </source>
</evidence>
<feature type="transmembrane region" description="Helical" evidence="1">
    <location>
        <begin position="12"/>
        <end position="39"/>
    </location>
</feature>
<keyword evidence="1" id="KW-0812">Transmembrane</keyword>
<feature type="transmembrane region" description="Helical" evidence="1">
    <location>
        <begin position="78"/>
        <end position="97"/>
    </location>
</feature>
<protein>
    <submittedName>
        <fullName evidence="2">Uncharacterized protein</fullName>
    </submittedName>
</protein>
<keyword evidence="1" id="KW-0472">Membrane</keyword>
<evidence type="ECO:0000256" key="1">
    <source>
        <dbReference type="SAM" id="Phobius"/>
    </source>
</evidence>
<organism evidence="2 3">
    <name type="scientific">Chitinophaga filiformis</name>
    <name type="common">Myxococcus filiformis</name>
    <name type="synonym">Flexibacter filiformis</name>
    <dbReference type="NCBI Taxonomy" id="104663"/>
    <lineage>
        <taxon>Bacteria</taxon>
        <taxon>Pseudomonadati</taxon>
        <taxon>Bacteroidota</taxon>
        <taxon>Chitinophagia</taxon>
        <taxon>Chitinophagales</taxon>
        <taxon>Chitinophagaceae</taxon>
        <taxon>Chitinophaga</taxon>
    </lineage>
</organism>
<dbReference type="Proteomes" id="UP000830198">
    <property type="component" value="Chromosome"/>
</dbReference>
<feature type="transmembrane region" description="Helical" evidence="1">
    <location>
        <begin position="45"/>
        <end position="66"/>
    </location>
</feature>
<dbReference type="RefSeq" id="WP_247814287.1">
    <property type="nucleotide sequence ID" value="NZ_CP095855.1"/>
</dbReference>
<sequence>MKSDITASKNKALVFTPATILAMIYLMMLICMLLLMVLGEEMGDTFYALLLFMPCVICSLLLDVFLRILFRKDVKYKALYVWLIEIAAMVIGIRLFLLA</sequence>
<keyword evidence="3" id="KW-1185">Reference proteome</keyword>
<dbReference type="EMBL" id="CP095855">
    <property type="protein sequence ID" value="UPK72208.1"/>
    <property type="molecule type" value="Genomic_DNA"/>
</dbReference>
<evidence type="ECO:0000313" key="3">
    <source>
        <dbReference type="Proteomes" id="UP000830198"/>
    </source>
</evidence>
<gene>
    <name evidence="2" type="ORF">MYF79_13020</name>
</gene>
<accession>A0ABY4I970</accession>
<proteinExistence type="predicted"/>
<name>A0ABY4I970_CHIFI</name>
<reference evidence="2 3" key="1">
    <citation type="submission" date="2022-04" db="EMBL/GenBank/DDBJ databases">
        <title>The arsenic-methylating capacity of Chitinophaga filiformis YT5 during chitin decomposition.</title>
        <authorList>
            <person name="Chen G."/>
            <person name="Liang Y."/>
        </authorList>
    </citation>
    <scope>NUCLEOTIDE SEQUENCE [LARGE SCALE GENOMIC DNA]</scope>
    <source>
        <strain evidence="2 3">YT5</strain>
    </source>
</reference>
<keyword evidence="1" id="KW-1133">Transmembrane helix</keyword>